<dbReference type="InterPro" id="IPR001406">
    <property type="entry name" value="PsdUridine_synth_TruA"/>
</dbReference>
<name>A0A1I7XFB0_HETBA</name>
<organism evidence="2 3">
    <name type="scientific">Heterorhabditis bacteriophora</name>
    <name type="common">Entomopathogenic nematode worm</name>
    <dbReference type="NCBI Taxonomy" id="37862"/>
    <lineage>
        <taxon>Eukaryota</taxon>
        <taxon>Metazoa</taxon>
        <taxon>Ecdysozoa</taxon>
        <taxon>Nematoda</taxon>
        <taxon>Chromadorea</taxon>
        <taxon>Rhabditida</taxon>
        <taxon>Rhabditina</taxon>
        <taxon>Rhabditomorpha</taxon>
        <taxon>Strongyloidea</taxon>
        <taxon>Heterorhabditidae</taxon>
        <taxon>Heterorhabditis</taxon>
    </lineage>
</organism>
<dbReference type="WBParaSite" id="Hba_16416">
    <property type="protein sequence ID" value="Hba_16416"/>
    <property type="gene ID" value="Hba_16416"/>
</dbReference>
<dbReference type="Gene3D" id="3.30.70.580">
    <property type="entry name" value="Pseudouridine synthase I, catalytic domain, N-terminal subdomain"/>
    <property type="match status" value="1"/>
</dbReference>
<dbReference type="PANTHER" id="PTHR11142:SF0">
    <property type="entry name" value="TRNA PSEUDOURIDINE SYNTHASE-LIKE 1"/>
    <property type="match status" value="1"/>
</dbReference>
<dbReference type="GO" id="GO:0003723">
    <property type="term" value="F:RNA binding"/>
    <property type="evidence" value="ECO:0007669"/>
    <property type="project" value="InterPro"/>
</dbReference>
<dbReference type="Gene3D" id="3.30.70.660">
    <property type="entry name" value="Pseudouridine synthase I, catalytic domain, C-terminal subdomain"/>
    <property type="match status" value="1"/>
</dbReference>
<dbReference type="GO" id="GO:0009982">
    <property type="term" value="F:pseudouridine synthase activity"/>
    <property type="evidence" value="ECO:0007669"/>
    <property type="project" value="InterPro"/>
</dbReference>
<protein>
    <submittedName>
        <fullName evidence="3">tRNA pseudouridine synthase</fullName>
    </submittedName>
</protein>
<dbReference type="InterPro" id="IPR020103">
    <property type="entry name" value="PsdUridine_synth_cat_dom_sf"/>
</dbReference>
<sequence>MTFETNVLLRTAVRRYLLWISYDGSRFPEMAYGGTGFGVMDMLHQVISDSLFGVRPEIQPEHSSLRFSPSSRTDANVHALRNAVICQVPINKSDLNASNSKKKMYLDQWNKHVETIAPGFHNSIIIMKSDPFLKFYRYYTYRLAVARSWEIWNSIQEKPSTVCFSERNYAWCLPPGFQPERAARACNIRRMMSCIVFHGYDRISIEIIQWLLKNPISTNFHDLRIPIAPPQGLFLTDVVYAPEMFQNPIPYHKHSWDYDITTFDPTEIE</sequence>
<dbReference type="Proteomes" id="UP000095283">
    <property type="component" value="Unplaced"/>
</dbReference>
<dbReference type="InterPro" id="IPR020094">
    <property type="entry name" value="TruA/RsuA/RluB/E/F_N"/>
</dbReference>
<reference evidence="3" key="1">
    <citation type="submission" date="2016-11" db="UniProtKB">
        <authorList>
            <consortium name="WormBaseParasite"/>
        </authorList>
    </citation>
    <scope>IDENTIFICATION</scope>
</reference>
<dbReference type="InterPro" id="IPR020095">
    <property type="entry name" value="PsdUridine_synth_TruA_C"/>
</dbReference>
<keyword evidence="2" id="KW-1185">Reference proteome</keyword>
<dbReference type="AlphaFoldDB" id="A0A1I7XFB0"/>
<dbReference type="SUPFAM" id="SSF55120">
    <property type="entry name" value="Pseudouridine synthase"/>
    <property type="match status" value="1"/>
</dbReference>
<proteinExistence type="predicted"/>
<evidence type="ECO:0000313" key="3">
    <source>
        <dbReference type="WBParaSite" id="Hba_16416"/>
    </source>
</evidence>
<evidence type="ECO:0000313" key="2">
    <source>
        <dbReference type="Proteomes" id="UP000095283"/>
    </source>
</evidence>
<keyword evidence="1" id="KW-0413">Isomerase</keyword>
<dbReference type="GO" id="GO:0031119">
    <property type="term" value="P:tRNA pseudouridine synthesis"/>
    <property type="evidence" value="ECO:0007669"/>
    <property type="project" value="TreeGrafter"/>
</dbReference>
<dbReference type="PANTHER" id="PTHR11142">
    <property type="entry name" value="PSEUDOURIDYLATE SYNTHASE"/>
    <property type="match status" value="1"/>
</dbReference>
<accession>A0A1I7XFB0</accession>
<evidence type="ECO:0000256" key="1">
    <source>
        <dbReference type="ARBA" id="ARBA00023235"/>
    </source>
</evidence>